<protein>
    <submittedName>
        <fullName evidence="1">Uncharacterized protein</fullName>
    </submittedName>
</protein>
<comment type="caution">
    <text evidence="1">The sequence shown here is derived from an EMBL/GenBank/DDBJ whole genome shotgun (WGS) entry which is preliminary data.</text>
</comment>
<organism evidence="1 2">
    <name type="scientific">Candidatus Chlorohelix allophototropha</name>
    <dbReference type="NCBI Taxonomy" id="3003348"/>
    <lineage>
        <taxon>Bacteria</taxon>
        <taxon>Bacillati</taxon>
        <taxon>Chloroflexota</taxon>
        <taxon>Chloroflexia</taxon>
        <taxon>Candidatus Chloroheliales</taxon>
        <taxon>Candidatus Chloroheliaceae</taxon>
        <taxon>Candidatus Chlorohelix</taxon>
    </lineage>
</organism>
<gene>
    <name evidence="1" type="ORF">HXX08_14805</name>
</gene>
<dbReference type="AlphaFoldDB" id="A0A8T7M4W0"/>
<sequence length="90" mass="9798">SEQIHQLYALAQQVGLEEFQAAVELATEQQLYGAEYLKGLLLKPAGSGSNAATLKPTQPAVERLLSEYEPLVANRFSAIPEENEIERAVG</sequence>
<evidence type="ECO:0000313" key="2">
    <source>
        <dbReference type="Proteomes" id="UP000521676"/>
    </source>
</evidence>
<feature type="non-terminal residue" evidence="1">
    <location>
        <position position="1"/>
    </location>
</feature>
<dbReference type="EMBL" id="JACATZ010000002">
    <property type="protein sequence ID" value="NWJ47128.1"/>
    <property type="molecule type" value="Genomic_DNA"/>
</dbReference>
<dbReference type="Proteomes" id="UP000521676">
    <property type="component" value="Unassembled WGS sequence"/>
</dbReference>
<evidence type="ECO:0000313" key="1">
    <source>
        <dbReference type="EMBL" id="NWJ47128.1"/>
    </source>
</evidence>
<name>A0A8T7M4W0_9CHLR</name>
<proteinExistence type="predicted"/>
<reference evidence="1 2" key="1">
    <citation type="submission" date="2020-06" db="EMBL/GenBank/DDBJ databases">
        <title>Anoxygenic phototrophic Chloroflexota member uses a Type I reaction center.</title>
        <authorList>
            <person name="Tsuji J.M."/>
            <person name="Shaw N.A."/>
            <person name="Nagashima S."/>
            <person name="Venkiteswaran J."/>
            <person name="Schiff S.L."/>
            <person name="Hanada S."/>
            <person name="Tank M."/>
            <person name="Neufeld J.D."/>
        </authorList>
    </citation>
    <scope>NUCLEOTIDE SEQUENCE [LARGE SCALE GENOMIC DNA]</scope>
    <source>
        <strain evidence="1">L227-S17</strain>
    </source>
</reference>
<accession>A0A8T7M4W0</accession>